<protein>
    <submittedName>
        <fullName evidence="1">Uncharacterized protein</fullName>
    </submittedName>
</protein>
<organism evidence="1 2">
    <name type="scientific">Fusarium decemcellulare</name>
    <dbReference type="NCBI Taxonomy" id="57161"/>
    <lineage>
        <taxon>Eukaryota</taxon>
        <taxon>Fungi</taxon>
        <taxon>Dikarya</taxon>
        <taxon>Ascomycota</taxon>
        <taxon>Pezizomycotina</taxon>
        <taxon>Sordariomycetes</taxon>
        <taxon>Hypocreomycetidae</taxon>
        <taxon>Hypocreales</taxon>
        <taxon>Nectriaceae</taxon>
        <taxon>Fusarium</taxon>
        <taxon>Fusarium decemcellulare species complex</taxon>
    </lineage>
</organism>
<gene>
    <name evidence="1" type="ORF">NM208_g11870</name>
</gene>
<keyword evidence="2" id="KW-1185">Reference proteome</keyword>
<comment type="caution">
    <text evidence="1">The sequence shown here is derived from an EMBL/GenBank/DDBJ whole genome shotgun (WGS) entry which is preliminary data.</text>
</comment>
<proteinExistence type="predicted"/>
<evidence type="ECO:0000313" key="2">
    <source>
        <dbReference type="Proteomes" id="UP001148629"/>
    </source>
</evidence>
<evidence type="ECO:0000313" key="1">
    <source>
        <dbReference type="EMBL" id="KAJ3524896.1"/>
    </source>
</evidence>
<name>A0ACC1RSP5_9HYPO</name>
<reference evidence="1" key="1">
    <citation type="submission" date="2022-08" db="EMBL/GenBank/DDBJ databases">
        <title>Genome Sequence of Fusarium decemcellulare.</title>
        <authorList>
            <person name="Buettner E."/>
        </authorList>
    </citation>
    <scope>NUCLEOTIDE SEQUENCE</scope>
    <source>
        <strain evidence="1">Babe19</strain>
    </source>
</reference>
<accession>A0ACC1RSP5</accession>
<dbReference type="Proteomes" id="UP001148629">
    <property type="component" value="Unassembled WGS sequence"/>
</dbReference>
<sequence length="395" mass="43188">MPLPINYGVQAYLNRKATAAFFNRFNVSLIDPSLSASVDLLALTKNVDFDTGLPVDVKYGPVDAAGVPLGLLGYIALAVKYQPWFENGYFQTGDVPKDLLLPFGEFLEKHDLAGSLGILRNLLWLSDPLNTPTWFVMAVVGQPQIAAFGLGLTGPSFKWPETHSSETLFDRVLDLIGDDVLLESTVAASRRSDDGVVLTVKTPSGHKIVKAKKLLIAATPSPENIGTWDLDENEADLFSKFSWESLYVGVIGNTGLPSDVVGIRNTPDNATGLYLPHGSFTDAYDRAGEQDLWTTRVIGRAGLTLKEARSLVQQPLKQFEEAGTYDIASPAILAFTSHGSTVPKVSAEELKNGFFNKLYALQGQRSTFWTGLTWAPDYTPIIWDFTDKLLAQIVE</sequence>
<dbReference type="EMBL" id="JANRMS010002000">
    <property type="protein sequence ID" value="KAJ3524896.1"/>
    <property type="molecule type" value="Genomic_DNA"/>
</dbReference>